<reference evidence="8 9" key="1">
    <citation type="submission" date="2019-01" db="EMBL/GenBank/DDBJ databases">
        <title>Complete genome sequence of Cohnella hallensis HS21 isolated from Korean fir (Abies koreana) rhizospheric soil.</title>
        <authorList>
            <person name="Jiang L."/>
            <person name="Kang S.W."/>
            <person name="Kim S."/>
            <person name="Jung J."/>
            <person name="Kim C.Y."/>
            <person name="Kim D.H."/>
            <person name="Kim S.W."/>
            <person name="Lee J."/>
        </authorList>
    </citation>
    <scope>NUCLEOTIDE SEQUENCE [LARGE SCALE GENOMIC DNA]</scope>
    <source>
        <strain evidence="8 9">HS21</strain>
    </source>
</reference>
<feature type="binding site" evidence="6">
    <location>
        <position position="132"/>
    </location>
    <ligand>
        <name>FMN</name>
        <dbReference type="ChEBI" id="CHEBI:58210"/>
    </ligand>
</feature>
<dbReference type="KEGG" id="cohn:KCTCHS21_53030"/>
<evidence type="ECO:0000256" key="4">
    <source>
        <dbReference type="ARBA" id="ARBA00023033"/>
    </source>
</evidence>
<evidence type="ECO:0000256" key="6">
    <source>
        <dbReference type="PIRSR" id="PIRSR000337-1"/>
    </source>
</evidence>
<protein>
    <submittedName>
        <fullName evidence="8">Monooxygenase</fullName>
    </submittedName>
</protein>
<keyword evidence="3" id="KW-0560">Oxidoreductase</keyword>
<dbReference type="InterPro" id="IPR016215">
    <property type="entry name" value="NTA_MOA"/>
</dbReference>
<dbReference type="InterPro" id="IPR036661">
    <property type="entry name" value="Luciferase-like_sf"/>
</dbReference>
<evidence type="ECO:0000313" key="8">
    <source>
        <dbReference type="EMBL" id="BBI35904.1"/>
    </source>
</evidence>
<evidence type="ECO:0000256" key="2">
    <source>
        <dbReference type="ARBA" id="ARBA00022643"/>
    </source>
</evidence>
<dbReference type="PANTHER" id="PTHR30011">
    <property type="entry name" value="ALKANESULFONATE MONOOXYGENASE-RELATED"/>
    <property type="match status" value="1"/>
</dbReference>
<dbReference type="GO" id="GO:0004497">
    <property type="term" value="F:monooxygenase activity"/>
    <property type="evidence" value="ECO:0007669"/>
    <property type="project" value="UniProtKB-KW"/>
</dbReference>
<dbReference type="PANTHER" id="PTHR30011:SF16">
    <property type="entry name" value="C2H2 FINGER DOMAIN TRANSCRIPTION FACTOR (EUROFUNG)-RELATED"/>
    <property type="match status" value="1"/>
</dbReference>
<dbReference type="EMBL" id="AP019400">
    <property type="protein sequence ID" value="BBI35904.1"/>
    <property type="molecule type" value="Genomic_DNA"/>
</dbReference>
<dbReference type="SUPFAM" id="SSF51679">
    <property type="entry name" value="Bacterial luciferase-like"/>
    <property type="match status" value="1"/>
</dbReference>
<sequence>MAAWRYPQADTTSSLKFDFYKRIAQSAERGKFDMLFLGDSLYTETENLYKHHTTARLEPLTILASLLAVTDYIGLGATVSTSFNEPYNVARKLATLDHLSNGRAAWNVVTSSNDKEAQNYNRQKHYQHDFRYERAAEFLDVVKRLWNSWEEDALIMDKESGVYADLDKLHPINHTGVHFTVKGPLNIPRSMQGHPVVMQAGLSHRARQFAVREAEVLFTIASSIEKSKQDYAEIKGQLSLFGRAPKDLKIMPGLLAIVGKTQKEAEDKERELQQLVIPEFAVRLLSNQLNVDLSGYPLDGPLPALSDVAHFNGEKGRYEHFLALAQKENLTIRQLSLRLTRGHGHLTMTGTPSVIAEQMAEWFASEACDGFNVMFPYLPGALDDFVHEVIPILQERGIYRTEYTGTTLRSHLND</sequence>
<dbReference type="PIRSF" id="PIRSF000337">
    <property type="entry name" value="NTA_MOA"/>
    <property type="match status" value="1"/>
</dbReference>
<dbReference type="AlphaFoldDB" id="A0A3T1DCZ9"/>
<evidence type="ECO:0000256" key="1">
    <source>
        <dbReference type="ARBA" id="ARBA00022630"/>
    </source>
</evidence>
<evidence type="ECO:0000313" key="9">
    <source>
        <dbReference type="Proteomes" id="UP000289856"/>
    </source>
</evidence>
<dbReference type="OrthoDB" id="3265338at2"/>
<dbReference type="Gene3D" id="3.20.20.30">
    <property type="entry name" value="Luciferase-like domain"/>
    <property type="match status" value="1"/>
</dbReference>
<dbReference type="InterPro" id="IPR051260">
    <property type="entry name" value="Diverse_substr_monoxygenases"/>
</dbReference>
<name>A0A3T1DCZ9_9BACL</name>
<feature type="domain" description="Luciferase-like" evidence="7">
    <location>
        <begin position="8"/>
        <end position="363"/>
    </location>
</feature>
<evidence type="ECO:0000256" key="5">
    <source>
        <dbReference type="ARBA" id="ARBA00033748"/>
    </source>
</evidence>
<keyword evidence="1 6" id="KW-0285">Flavoprotein</keyword>
<keyword evidence="9" id="KW-1185">Reference proteome</keyword>
<organism evidence="8 9">
    <name type="scientific">Cohnella abietis</name>
    <dbReference type="NCBI Taxonomy" id="2507935"/>
    <lineage>
        <taxon>Bacteria</taxon>
        <taxon>Bacillati</taxon>
        <taxon>Bacillota</taxon>
        <taxon>Bacilli</taxon>
        <taxon>Bacillales</taxon>
        <taxon>Paenibacillaceae</taxon>
        <taxon>Cohnella</taxon>
    </lineage>
</organism>
<proteinExistence type="inferred from homology"/>
<dbReference type="Proteomes" id="UP000289856">
    <property type="component" value="Chromosome"/>
</dbReference>
<comment type="similarity">
    <text evidence="5">Belongs to the NtaA/SnaA/DszA monooxygenase family.</text>
</comment>
<accession>A0A3T1DCZ9</accession>
<gene>
    <name evidence="8" type="primary">ssuD_6</name>
    <name evidence="8" type="ORF">KCTCHS21_53030</name>
</gene>
<dbReference type="InterPro" id="IPR011251">
    <property type="entry name" value="Luciferase-like_dom"/>
</dbReference>
<dbReference type="Pfam" id="PF00296">
    <property type="entry name" value="Bac_luciferase"/>
    <property type="match status" value="1"/>
</dbReference>
<evidence type="ECO:0000256" key="3">
    <source>
        <dbReference type="ARBA" id="ARBA00023002"/>
    </source>
</evidence>
<feature type="binding site" evidence="6">
    <location>
        <position position="128"/>
    </location>
    <ligand>
        <name>FMN</name>
        <dbReference type="ChEBI" id="CHEBI:58210"/>
    </ligand>
</feature>
<evidence type="ECO:0000259" key="7">
    <source>
        <dbReference type="Pfam" id="PF00296"/>
    </source>
</evidence>
<feature type="binding site" evidence="6">
    <location>
        <position position="78"/>
    </location>
    <ligand>
        <name>FMN</name>
        <dbReference type="ChEBI" id="CHEBI:58210"/>
    </ligand>
</feature>
<dbReference type="NCBIfam" id="TIGR03860">
    <property type="entry name" value="FMN_nitrolo"/>
    <property type="match status" value="1"/>
</dbReference>
<dbReference type="GO" id="GO:0016705">
    <property type="term" value="F:oxidoreductase activity, acting on paired donors, with incorporation or reduction of molecular oxygen"/>
    <property type="evidence" value="ECO:0007669"/>
    <property type="project" value="InterPro"/>
</dbReference>
<keyword evidence="2 6" id="KW-0288">FMN</keyword>
<dbReference type="CDD" id="cd01095">
    <property type="entry name" value="Nitrilotriacetate_monoxgenase"/>
    <property type="match status" value="1"/>
</dbReference>
<feature type="binding site" evidence="6">
    <location>
        <position position="39"/>
    </location>
    <ligand>
        <name>FMN</name>
        <dbReference type="ChEBI" id="CHEBI:58210"/>
    </ligand>
</feature>
<feature type="binding site" evidence="6">
    <location>
        <position position="203"/>
    </location>
    <ligand>
        <name>FMN</name>
        <dbReference type="ChEBI" id="CHEBI:58210"/>
    </ligand>
</feature>
<keyword evidence="4 8" id="KW-0503">Monooxygenase</keyword>